<feature type="binding site" evidence="6">
    <location>
        <position position="155"/>
    </location>
    <ligand>
        <name>Mg(2+)</name>
        <dbReference type="ChEBI" id="CHEBI:18420"/>
    </ligand>
</feature>
<dbReference type="AlphaFoldDB" id="A0A2N3PY85"/>
<dbReference type="GO" id="GO:0006107">
    <property type="term" value="P:oxaloacetate metabolic process"/>
    <property type="evidence" value="ECO:0007669"/>
    <property type="project" value="TreeGrafter"/>
</dbReference>
<dbReference type="InterPro" id="IPR005000">
    <property type="entry name" value="Aldolase/citrate-lyase_domain"/>
</dbReference>
<feature type="domain" description="HpcH/HpaI aldolase/citrate lyase" evidence="7">
    <location>
        <begin position="9"/>
        <end position="223"/>
    </location>
</feature>
<dbReference type="PANTHER" id="PTHR32308:SF10">
    <property type="entry name" value="CITRATE LYASE SUBUNIT BETA"/>
    <property type="match status" value="1"/>
</dbReference>
<dbReference type="GO" id="GO:0000287">
    <property type="term" value="F:magnesium ion binding"/>
    <property type="evidence" value="ECO:0007669"/>
    <property type="project" value="TreeGrafter"/>
</dbReference>
<dbReference type="Pfam" id="PF03328">
    <property type="entry name" value="HpcH_HpaI"/>
    <property type="match status" value="1"/>
</dbReference>
<dbReference type="Gene3D" id="3.20.20.60">
    <property type="entry name" value="Phosphoenolpyruvate-binding domains"/>
    <property type="match status" value="1"/>
</dbReference>
<feature type="binding site" evidence="5">
    <location>
        <position position="128"/>
    </location>
    <ligand>
        <name>substrate</name>
    </ligand>
</feature>
<dbReference type="PIRSF" id="PIRSF015582">
    <property type="entry name" value="Cit_lyase_B"/>
    <property type="match status" value="1"/>
</dbReference>
<comment type="cofactor">
    <cofactor evidence="1">
        <name>Mg(2+)</name>
        <dbReference type="ChEBI" id="CHEBI:18420"/>
    </cofactor>
</comment>
<dbReference type="Proteomes" id="UP000233293">
    <property type="component" value="Unassembled WGS sequence"/>
</dbReference>
<evidence type="ECO:0000256" key="4">
    <source>
        <dbReference type="ARBA" id="ARBA00022842"/>
    </source>
</evidence>
<dbReference type="InterPro" id="IPR011206">
    <property type="entry name" value="Citrate_lyase_beta/mcl1/mcl2"/>
</dbReference>
<keyword evidence="9" id="KW-1185">Reference proteome</keyword>
<keyword evidence="8" id="KW-0456">Lyase</keyword>
<reference evidence="9" key="1">
    <citation type="submission" date="2017-12" db="EMBL/GenBank/DDBJ databases">
        <title>Draft genome sequence of Telmatospirillum siberiense 26-4b1T, an acidotolerant peatland alphaproteobacterium potentially involved in sulfur cycling.</title>
        <authorList>
            <person name="Hausmann B."/>
            <person name="Pjevac P."/>
            <person name="Schreck K."/>
            <person name="Herbold C.W."/>
            <person name="Daims H."/>
            <person name="Wagner M."/>
            <person name="Pester M."/>
            <person name="Loy A."/>
        </authorList>
    </citation>
    <scope>NUCLEOTIDE SEQUENCE [LARGE SCALE GENOMIC DNA]</scope>
    <source>
        <strain evidence="9">26-4b1</strain>
    </source>
</reference>
<evidence type="ECO:0000256" key="2">
    <source>
        <dbReference type="ARBA" id="ARBA00005568"/>
    </source>
</evidence>
<feature type="binding site" evidence="6">
    <location>
        <position position="128"/>
    </location>
    <ligand>
        <name>Mg(2+)</name>
        <dbReference type="ChEBI" id="CHEBI:18420"/>
    </ligand>
</feature>
<evidence type="ECO:0000313" key="8">
    <source>
        <dbReference type="EMBL" id="PKU25335.1"/>
    </source>
</evidence>
<evidence type="ECO:0000256" key="3">
    <source>
        <dbReference type="ARBA" id="ARBA00022723"/>
    </source>
</evidence>
<dbReference type="SUPFAM" id="SSF51621">
    <property type="entry name" value="Phosphoenolpyruvate/pyruvate domain"/>
    <property type="match status" value="1"/>
</dbReference>
<protein>
    <submittedName>
        <fullName evidence="8">CoA ester lyase</fullName>
    </submittedName>
</protein>
<dbReference type="OrthoDB" id="9800547at2"/>
<name>A0A2N3PY85_9PROT</name>
<dbReference type="GO" id="GO:0016829">
    <property type="term" value="F:lyase activity"/>
    <property type="evidence" value="ECO:0007669"/>
    <property type="project" value="UniProtKB-KW"/>
</dbReference>
<evidence type="ECO:0000313" key="9">
    <source>
        <dbReference type="Proteomes" id="UP000233293"/>
    </source>
</evidence>
<dbReference type="RefSeq" id="WP_101249859.1">
    <property type="nucleotide sequence ID" value="NZ_PIUM01000005.1"/>
</dbReference>
<comment type="similarity">
    <text evidence="2">Belongs to the HpcH/HpaI aldolase family.</text>
</comment>
<gene>
    <name evidence="8" type="ORF">CWS72_06980</name>
</gene>
<accession>A0A2N3PY85</accession>
<sequence length="295" mass="31611">MGMPIRPRRSVLYMPGSNARALEKAKSLAADSLIFDLEDAVAPDAKEEARRLVIAAVAGGGYGRREILIRVNGLATPWGRDDIIAAAKSGADGILVPKTESPDMMRQVEGIMVEAGAPSDLALWAMIETPRGVLAVEAVAGATPRLAGLIMGTSDLAKDLHCAHTRDRLPMLHALGRCLLAARAFDLTILDGVHLDLADDEGLAFACRQGLEMGFDGKTLIHPKTIDAANRIFAPSEEDLAWSRRIIAAHADAESSGRGVVVVDGRLVENLHVINARRLVALAERIELMDDVRPL</sequence>
<dbReference type="InterPro" id="IPR040442">
    <property type="entry name" value="Pyrv_kinase-like_dom_sf"/>
</dbReference>
<feature type="binding site" evidence="5">
    <location>
        <position position="70"/>
    </location>
    <ligand>
        <name>substrate</name>
    </ligand>
</feature>
<dbReference type="InterPro" id="IPR015813">
    <property type="entry name" value="Pyrv/PenolPyrv_kinase-like_dom"/>
</dbReference>
<proteinExistence type="inferred from homology"/>
<keyword evidence="4 6" id="KW-0460">Magnesium</keyword>
<evidence type="ECO:0000256" key="1">
    <source>
        <dbReference type="ARBA" id="ARBA00001946"/>
    </source>
</evidence>
<dbReference type="EMBL" id="PIUM01000005">
    <property type="protein sequence ID" value="PKU25335.1"/>
    <property type="molecule type" value="Genomic_DNA"/>
</dbReference>
<evidence type="ECO:0000256" key="6">
    <source>
        <dbReference type="PIRSR" id="PIRSR015582-2"/>
    </source>
</evidence>
<dbReference type="PANTHER" id="PTHR32308">
    <property type="entry name" value="LYASE BETA SUBUNIT, PUTATIVE (AFU_ORTHOLOGUE AFUA_4G13030)-RELATED"/>
    <property type="match status" value="1"/>
</dbReference>
<organism evidence="8 9">
    <name type="scientific">Telmatospirillum siberiense</name>
    <dbReference type="NCBI Taxonomy" id="382514"/>
    <lineage>
        <taxon>Bacteria</taxon>
        <taxon>Pseudomonadati</taxon>
        <taxon>Pseudomonadota</taxon>
        <taxon>Alphaproteobacteria</taxon>
        <taxon>Rhodospirillales</taxon>
        <taxon>Rhodospirillaceae</taxon>
        <taxon>Telmatospirillum</taxon>
    </lineage>
</organism>
<keyword evidence="3 6" id="KW-0479">Metal-binding</keyword>
<evidence type="ECO:0000256" key="5">
    <source>
        <dbReference type="PIRSR" id="PIRSR015582-1"/>
    </source>
</evidence>
<evidence type="ECO:0000259" key="7">
    <source>
        <dbReference type="Pfam" id="PF03328"/>
    </source>
</evidence>
<comment type="caution">
    <text evidence="8">The sequence shown here is derived from an EMBL/GenBank/DDBJ whole genome shotgun (WGS) entry which is preliminary data.</text>
</comment>